<dbReference type="InterPro" id="IPR052994">
    <property type="entry name" value="Tiny_macrocysts_regulators"/>
</dbReference>
<dbReference type="VEuPathDB" id="FungiDB:AMAG_15841"/>
<dbReference type="Proteomes" id="UP000054350">
    <property type="component" value="Unassembled WGS sequence"/>
</dbReference>
<dbReference type="eggNOG" id="ENOG502S3MF">
    <property type="taxonomic scope" value="Eukaryota"/>
</dbReference>
<feature type="region of interest" description="Disordered" evidence="1">
    <location>
        <begin position="802"/>
        <end position="854"/>
    </location>
</feature>
<dbReference type="AlphaFoldDB" id="A0A0L0T9F7"/>
<dbReference type="EMBL" id="GG745370">
    <property type="protein sequence ID" value="KNE71179.1"/>
    <property type="molecule type" value="Genomic_DNA"/>
</dbReference>
<evidence type="ECO:0000256" key="1">
    <source>
        <dbReference type="SAM" id="MobiDB-lite"/>
    </source>
</evidence>
<keyword evidence="2" id="KW-0812">Transmembrane</keyword>
<name>A0A0L0T9F7_ALLM3</name>
<feature type="transmembrane region" description="Helical" evidence="2">
    <location>
        <begin position="861"/>
        <end position="881"/>
    </location>
</feature>
<dbReference type="OrthoDB" id="10500342at2759"/>
<sequence length="1152" mass="119616">MATRISWNDIGTDAHGADPAAAPAPAFPGAADVGLRKRPAGVGAAGAAARILESRDLADMPTTLMIPPPPVSRARPAPHSVLSLSRVESALFRVAYAIAKEDDVPSRMWWVLRVPFARILDDEGRFCKTDAQMFLDDWQLLAFAFAPRLLTDMPAEVSYIVEPLRYVAAPYSNFVQINAFALAILFLTLALLAFAATRLLWGPGSVPPWPLKLLRVLLGVVQTALALPMLLVFFAGVRCVNNVAPEWNLSCTAAPHAPLVVLDAIALAMYLPLLVLGAAFLGTTSPRSTSPDARPHTRFDLLSTVSRILLVALFTFTSPTPFFPNPSQSTSDWWYLVLALAILAYLTSTLLHSLPYYTSGMTILRTALTTSAASALVGTMAATAVPTLSNAWLLVVLPCACAGLLAGTLASRRAHTALFDGAVRRWHAAAIADASHSGAGELRASASTAHADRVPGFPGSAVPANPAGPAGGDALLAADAAAAHSMLAQLIQGTSGKVLAVVRQRRGPPGKMKVFRVPGHVDPCLRVLLRGTPTPEQATLALHLLARGLREFDSPALLLDAARALGAWFDPAGSSAAAAILDDVRKRKLALDQKFQVYAHDRAAAEQAGAGGDGNGAVDALESAELRGVSRAATAAHLRSLHAARAVFESVRTGAPAPLVAAAIGTLALHRSTALRAYARLLAACPKSKTVLRGYAQFLMTVDGNAGKAAAVLEMVEEAEGGEHVGSGVLRETPAIVEEGGAEAVGENGGMGAFRGSFRPGNTAMSDQSDRVLRALRSLSKPAAAAAVTALDEEIEAFAELTEADSDEHDDNGPTASTAGIDATSAAGTTPADATGAGGTTGPGDGAGPRASPRTRMARKVVAAAVGVAVVTAVMFAFPLMCNGVDRDLQLIVQSNARQQQVQVTTLLVREMLAPEPLFADPANEIRAVRSALYDLARVHSALVVSSTRLAALLPALTVQPQPCPTTAPIPARCVTTVIGDTYVSSPVAYAPEIPLNQAVRTFIDAAGQLVTNSIPGAQLARPGLDPVVVNGVSVTPTLPNDGLLVLVQKIAQDIDLRVAALDEALREVVTAQLMQAMGGLVVAFVVAVVAAVVVAVAAATAGFRGLRDRAHTLAAVLHLVPPGVSKDAAGEVARLVETGGLALVAVGQEHE</sequence>
<keyword evidence="2" id="KW-0472">Membrane</keyword>
<dbReference type="PANTHER" id="PTHR31600:SF2">
    <property type="entry name" value="GAMETE ENRICHED GENE 10 PROTEIN-RELATED"/>
    <property type="match status" value="1"/>
</dbReference>
<reference evidence="4" key="2">
    <citation type="submission" date="2009-11" db="EMBL/GenBank/DDBJ databases">
        <title>The Genome Sequence of Allomyces macrogynus strain ATCC 38327.</title>
        <authorList>
            <consortium name="The Broad Institute Genome Sequencing Platform"/>
            <person name="Russ C."/>
            <person name="Cuomo C."/>
            <person name="Shea T."/>
            <person name="Young S.K."/>
            <person name="Zeng Q."/>
            <person name="Koehrsen M."/>
            <person name="Haas B."/>
            <person name="Borodovsky M."/>
            <person name="Guigo R."/>
            <person name="Alvarado L."/>
            <person name="Berlin A."/>
            <person name="Borenstein D."/>
            <person name="Chen Z."/>
            <person name="Engels R."/>
            <person name="Freedman E."/>
            <person name="Gellesch M."/>
            <person name="Goldberg J."/>
            <person name="Griggs A."/>
            <person name="Gujja S."/>
            <person name="Heiman D."/>
            <person name="Hepburn T."/>
            <person name="Howarth C."/>
            <person name="Jen D."/>
            <person name="Larson L."/>
            <person name="Lewis B."/>
            <person name="Mehta T."/>
            <person name="Park D."/>
            <person name="Pearson M."/>
            <person name="Roberts A."/>
            <person name="Saif S."/>
            <person name="Shenoy N."/>
            <person name="Sisk P."/>
            <person name="Stolte C."/>
            <person name="Sykes S."/>
            <person name="Walk T."/>
            <person name="White J."/>
            <person name="Yandava C."/>
            <person name="Burger G."/>
            <person name="Gray M.W."/>
            <person name="Holland P.W.H."/>
            <person name="King N."/>
            <person name="Lang F.B.F."/>
            <person name="Roger A.J."/>
            <person name="Ruiz-Trillo I."/>
            <person name="Lander E."/>
            <person name="Nusbaum C."/>
        </authorList>
    </citation>
    <scope>NUCLEOTIDE SEQUENCE [LARGE SCALE GENOMIC DNA]</scope>
    <source>
        <strain evidence="4">ATCC 38327</strain>
    </source>
</reference>
<gene>
    <name evidence="3" type="ORF">AMAG_15841</name>
</gene>
<feature type="transmembrane region" description="Helical" evidence="2">
    <location>
        <begin position="257"/>
        <end position="281"/>
    </location>
</feature>
<feature type="compositionally biased region" description="Low complexity" evidence="1">
    <location>
        <begin position="822"/>
        <end position="835"/>
    </location>
</feature>
<feature type="transmembrane region" description="Helical" evidence="2">
    <location>
        <begin position="301"/>
        <end position="321"/>
    </location>
</feature>
<accession>A0A0L0T9F7</accession>
<keyword evidence="4" id="KW-1185">Reference proteome</keyword>
<feature type="transmembrane region" description="Helical" evidence="2">
    <location>
        <begin position="333"/>
        <end position="351"/>
    </location>
</feature>
<feature type="transmembrane region" description="Helical" evidence="2">
    <location>
        <begin position="1077"/>
        <end position="1100"/>
    </location>
</feature>
<keyword evidence="2" id="KW-1133">Transmembrane helix</keyword>
<evidence type="ECO:0000256" key="2">
    <source>
        <dbReference type="SAM" id="Phobius"/>
    </source>
</evidence>
<feature type="transmembrane region" description="Helical" evidence="2">
    <location>
        <begin position="179"/>
        <end position="201"/>
    </location>
</feature>
<proteinExistence type="predicted"/>
<evidence type="ECO:0000313" key="3">
    <source>
        <dbReference type="EMBL" id="KNE71179.1"/>
    </source>
</evidence>
<feature type="compositionally biased region" description="Gly residues" evidence="1">
    <location>
        <begin position="836"/>
        <end position="847"/>
    </location>
</feature>
<protein>
    <submittedName>
        <fullName evidence="3">Uncharacterized protein</fullName>
    </submittedName>
</protein>
<feature type="transmembrane region" description="Helical" evidence="2">
    <location>
        <begin position="363"/>
        <end position="385"/>
    </location>
</feature>
<dbReference type="PANTHER" id="PTHR31600">
    <property type="entry name" value="TINY MACROCYSTS PROTEIN B-RELATED"/>
    <property type="match status" value="1"/>
</dbReference>
<organism evidence="3 4">
    <name type="scientific">Allomyces macrogynus (strain ATCC 38327)</name>
    <name type="common">Allomyces javanicus var. macrogynus</name>
    <dbReference type="NCBI Taxonomy" id="578462"/>
    <lineage>
        <taxon>Eukaryota</taxon>
        <taxon>Fungi</taxon>
        <taxon>Fungi incertae sedis</taxon>
        <taxon>Blastocladiomycota</taxon>
        <taxon>Blastocladiomycetes</taxon>
        <taxon>Blastocladiales</taxon>
        <taxon>Blastocladiaceae</taxon>
        <taxon>Allomyces</taxon>
    </lineage>
</organism>
<feature type="transmembrane region" description="Helical" evidence="2">
    <location>
        <begin position="213"/>
        <end position="237"/>
    </location>
</feature>
<reference evidence="3 4" key="1">
    <citation type="submission" date="2009-11" db="EMBL/GenBank/DDBJ databases">
        <title>Annotation of Allomyces macrogynus ATCC 38327.</title>
        <authorList>
            <consortium name="The Broad Institute Genome Sequencing Platform"/>
            <person name="Russ C."/>
            <person name="Cuomo C."/>
            <person name="Burger G."/>
            <person name="Gray M.W."/>
            <person name="Holland P.W.H."/>
            <person name="King N."/>
            <person name="Lang F.B.F."/>
            <person name="Roger A.J."/>
            <person name="Ruiz-Trillo I."/>
            <person name="Young S.K."/>
            <person name="Zeng Q."/>
            <person name="Gargeya S."/>
            <person name="Fitzgerald M."/>
            <person name="Haas B."/>
            <person name="Abouelleil A."/>
            <person name="Alvarado L."/>
            <person name="Arachchi H.M."/>
            <person name="Berlin A."/>
            <person name="Chapman S.B."/>
            <person name="Gearin G."/>
            <person name="Goldberg J."/>
            <person name="Griggs A."/>
            <person name="Gujja S."/>
            <person name="Hansen M."/>
            <person name="Heiman D."/>
            <person name="Howarth C."/>
            <person name="Larimer J."/>
            <person name="Lui A."/>
            <person name="MacDonald P.J.P."/>
            <person name="McCowen C."/>
            <person name="Montmayeur A."/>
            <person name="Murphy C."/>
            <person name="Neiman D."/>
            <person name="Pearson M."/>
            <person name="Priest M."/>
            <person name="Roberts A."/>
            <person name="Saif S."/>
            <person name="Shea T."/>
            <person name="Sisk P."/>
            <person name="Stolte C."/>
            <person name="Sykes S."/>
            <person name="Wortman J."/>
            <person name="Nusbaum C."/>
            <person name="Birren B."/>
        </authorList>
    </citation>
    <scope>NUCLEOTIDE SEQUENCE [LARGE SCALE GENOMIC DNA]</scope>
    <source>
        <strain evidence="3 4">ATCC 38327</strain>
    </source>
</reference>
<dbReference type="STRING" id="578462.A0A0L0T9F7"/>
<feature type="transmembrane region" description="Helical" evidence="2">
    <location>
        <begin position="391"/>
        <end position="410"/>
    </location>
</feature>
<evidence type="ECO:0000313" key="4">
    <source>
        <dbReference type="Proteomes" id="UP000054350"/>
    </source>
</evidence>